<protein>
    <submittedName>
        <fullName evidence="1">Uncharacterized protein</fullName>
    </submittedName>
</protein>
<dbReference type="EMBL" id="FQYO01000007">
    <property type="protein sequence ID" value="SHJ24561.1"/>
    <property type="molecule type" value="Genomic_DNA"/>
</dbReference>
<dbReference type="AlphaFoldDB" id="A0A1M6HQU2"/>
<evidence type="ECO:0000313" key="2">
    <source>
        <dbReference type="Proteomes" id="UP000184292"/>
    </source>
</evidence>
<reference evidence="1 2" key="1">
    <citation type="submission" date="2016-11" db="EMBL/GenBank/DDBJ databases">
        <authorList>
            <person name="Jaros S."/>
            <person name="Januszkiewicz K."/>
            <person name="Wedrychowicz H."/>
        </authorList>
    </citation>
    <scope>NUCLEOTIDE SEQUENCE [LARGE SCALE GENOMIC DNA]</scope>
    <source>
        <strain evidence="1 2">DSM 100565</strain>
    </source>
</reference>
<sequence>MTLTVTPREVMQLAWSLARAERAFSFVQDWTPGPTYGRQRRASLVEKRALFANALRRAWTQVKSLVARRRAAVAAETRTPAAIRAELEALENRDTLGPEGRARISELLAALPYAEEKAAQNDAKRELIEAEGGRIVTVTFTKADGLERVMKIQPSALRSRVKGEAASPSAQQAAATRKARHPHLFNAWDVEKGGPRSINLGTISRIASRGTVRTYA</sequence>
<accession>A0A1M6HQU2</accession>
<evidence type="ECO:0000313" key="1">
    <source>
        <dbReference type="EMBL" id="SHJ24561.1"/>
    </source>
</evidence>
<dbReference type="Proteomes" id="UP000184292">
    <property type="component" value="Unassembled WGS sequence"/>
</dbReference>
<name>A0A1M6HQU2_9RHOB</name>
<organism evidence="1 2">
    <name type="scientific">Wenxinia saemankumensis</name>
    <dbReference type="NCBI Taxonomy" id="1447782"/>
    <lineage>
        <taxon>Bacteria</taxon>
        <taxon>Pseudomonadati</taxon>
        <taxon>Pseudomonadota</taxon>
        <taxon>Alphaproteobacteria</taxon>
        <taxon>Rhodobacterales</taxon>
        <taxon>Roseobacteraceae</taxon>
        <taxon>Wenxinia</taxon>
    </lineage>
</organism>
<keyword evidence="2" id="KW-1185">Reference proteome</keyword>
<dbReference type="STRING" id="1447782.SAMN05444417_3301"/>
<proteinExistence type="predicted"/>
<gene>
    <name evidence="1" type="ORF">SAMN05444417_3301</name>
</gene>